<evidence type="ECO:0000313" key="2">
    <source>
        <dbReference type="EMBL" id="KAK7194042.1"/>
    </source>
</evidence>
<dbReference type="AlphaFoldDB" id="A0AAW0EIY9"/>
<feature type="compositionally biased region" description="Polar residues" evidence="1">
    <location>
        <begin position="58"/>
        <end position="72"/>
    </location>
</feature>
<feature type="region of interest" description="Disordered" evidence="1">
    <location>
        <begin position="24"/>
        <end position="111"/>
    </location>
</feature>
<reference evidence="2 3" key="1">
    <citation type="journal article" date="2021" name="MBio">
        <title>A New Model Trypanosomatid, Novymonas esmeraldas: Genomic Perception of Its 'Candidatus Pandoraea novymonadis' Endosymbiont.</title>
        <authorList>
            <person name="Zakharova A."/>
            <person name="Saura A."/>
            <person name="Butenko A."/>
            <person name="Podesvova L."/>
            <person name="Warmusova S."/>
            <person name="Kostygov A.Y."/>
            <person name="Nenarokova A."/>
            <person name="Lukes J."/>
            <person name="Opperdoes F.R."/>
            <person name="Yurchenko V."/>
        </authorList>
    </citation>
    <scope>NUCLEOTIDE SEQUENCE [LARGE SCALE GENOMIC DNA]</scope>
    <source>
        <strain evidence="2 3">E262AT.01</strain>
    </source>
</reference>
<feature type="compositionally biased region" description="Pro residues" evidence="1">
    <location>
        <begin position="447"/>
        <end position="456"/>
    </location>
</feature>
<evidence type="ECO:0000313" key="3">
    <source>
        <dbReference type="Proteomes" id="UP001430356"/>
    </source>
</evidence>
<protein>
    <submittedName>
        <fullName evidence="2">Uncharacterized protein</fullName>
    </submittedName>
</protein>
<dbReference type="EMBL" id="JAECZO010000030">
    <property type="protein sequence ID" value="KAK7194042.1"/>
    <property type="molecule type" value="Genomic_DNA"/>
</dbReference>
<proteinExistence type="predicted"/>
<organism evidence="2 3">
    <name type="scientific">Novymonas esmeraldas</name>
    <dbReference type="NCBI Taxonomy" id="1808958"/>
    <lineage>
        <taxon>Eukaryota</taxon>
        <taxon>Discoba</taxon>
        <taxon>Euglenozoa</taxon>
        <taxon>Kinetoplastea</taxon>
        <taxon>Metakinetoplastina</taxon>
        <taxon>Trypanosomatida</taxon>
        <taxon>Trypanosomatidae</taxon>
        <taxon>Novymonas</taxon>
    </lineage>
</organism>
<feature type="compositionally biased region" description="Polar residues" evidence="1">
    <location>
        <begin position="38"/>
        <end position="50"/>
    </location>
</feature>
<evidence type="ECO:0000256" key="1">
    <source>
        <dbReference type="SAM" id="MobiDB-lite"/>
    </source>
</evidence>
<comment type="caution">
    <text evidence="2">The sequence shown here is derived from an EMBL/GenBank/DDBJ whole genome shotgun (WGS) entry which is preliminary data.</text>
</comment>
<dbReference type="Proteomes" id="UP001430356">
    <property type="component" value="Unassembled WGS sequence"/>
</dbReference>
<name>A0AAW0EIY9_9TRYP</name>
<feature type="region of interest" description="Disordered" evidence="1">
    <location>
        <begin position="353"/>
        <end position="384"/>
    </location>
</feature>
<keyword evidence="3" id="KW-1185">Reference proteome</keyword>
<gene>
    <name evidence="2" type="ORF">NESM_000316600</name>
</gene>
<sequence>MESSLTDVECGRCPLTASQVAFQLPQVMRDRITDAPGTASQNMSAEQNPQQRKEPQGLSWQGGSAMNTSRESNAPIAGDSNSGSCGAQPNAPASLGGAVETDADEEPGADNGSGMAHLLVVFDRSFCVCFVPPPLRSNVKVGELVLCECAHGENIGTVVADVSALVAEVMQQRLESMTASAVEHMFTPPYEHVVSATAPSTAGGHSAGSFTATSLLYEEKPQGSLPSDHHLRRLPCVLRRGTNRDKKRVYFARLRSNDALATVHRILRSEPIVAQSAEYQVNFVCVTVYLSGERSQCPWAPHQFQYLGNTLVDPLRSETVEFRFTSDRHHDELDLTRAVTGASMTEVLYAAVADHQERQSGRSGAGGRGGGASRAIQPQQQSPHAPVQLFAAGPGMMTAYPNAAVWPQAPMALPPGAYVTQAPPPPAQQQAVSYTMGPYVYVSSSQQPPPPPPPPQQQHQPQQPHMHTITIPGHAPAATQPPNAPLSLVQLHYPHVGQANSAPGLYWANMPTTPSPQQCFEQQQQQTLPPPPSFAGTGVAEPSYYYVVSPAHQPTQVPPPQARPLPQVAPQTFMSATQLPAAGQAQQPTYVQVPLMNTQGYRTVSYPYALPHSAQPYS</sequence>
<feature type="region of interest" description="Disordered" evidence="1">
    <location>
        <begin position="440"/>
        <end position="485"/>
    </location>
</feature>
<feature type="compositionally biased region" description="Gly residues" evidence="1">
    <location>
        <begin position="363"/>
        <end position="372"/>
    </location>
</feature>
<accession>A0AAW0EIY9</accession>